<protein>
    <submittedName>
        <fullName evidence="6">Biotin carboxylase</fullName>
    </submittedName>
</protein>
<organism evidence="6 7">
    <name type="scientific">Streptomyces venezuelae</name>
    <dbReference type="NCBI Taxonomy" id="54571"/>
    <lineage>
        <taxon>Bacteria</taxon>
        <taxon>Bacillati</taxon>
        <taxon>Actinomycetota</taxon>
        <taxon>Actinomycetes</taxon>
        <taxon>Kitasatosporales</taxon>
        <taxon>Streptomycetaceae</taxon>
        <taxon>Streptomyces</taxon>
    </lineage>
</organism>
<dbReference type="InterPro" id="IPR011761">
    <property type="entry name" value="ATP-grasp"/>
</dbReference>
<evidence type="ECO:0000256" key="3">
    <source>
        <dbReference type="ARBA" id="ARBA00022840"/>
    </source>
</evidence>
<dbReference type="Gene3D" id="3.30.1490.20">
    <property type="entry name" value="ATP-grasp fold, A domain"/>
    <property type="match status" value="1"/>
</dbReference>
<dbReference type="Gene3D" id="3.40.50.20">
    <property type="match status" value="1"/>
</dbReference>
<proteinExistence type="predicted"/>
<dbReference type="RefSeq" id="WP_150270130.1">
    <property type="nucleotide sequence ID" value="NZ_CP029194.1"/>
</dbReference>
<dbReference type="PANTHER" id="PTHR43585">
    <property type="entry name" value="FUMIPYRROLE BIOSYNTHESIS PROTEIN C"/>
    <property type="match status" value="1"/>
</dbReference>
<dbReference type="GO" id="GO:0016874">
    <property type="term" value="F:ligase activity"/>
    <property type="evidence" value="ECO:0007669"/>
    <property type="project" value="UniProtKB-KW"/>
</dbReference>
<dbReference type="GO" id="GO:0005524">
    <property type="term" value="F:ATP binding"/>
    <property type="evidence" value="ECO:0007669"/>
    <property type="project" value="UniProtKB-UniRule"/>
</dbReference>
<dbReference type="Pfam" id="PF13535">
    <property type="entry name" value="ATP-grasp_4"/>
    <property type="match status" value="1"/>
</dbReference>
<keyword evidence="2 4" id="KW-0547">Nucleotide-binding</keyword>
<evidence type="ECO:0000256" key="1">
    <source>
        <dbReference type="ARBA" id="ARBA00022598"/>
    </source>
</evidence>
<evidence type="ECO:0000313" key="7">
    <source>
        <dbReference type="Proteomes" id="UP000324106"/>
    </source>
</evidence>
<dbReference type="EMBL" id="CP029194">
    <property type="protein sequence ID" value="QES22139.1"/>
    <property type="molecule type" value="Genomic_DNA"/>
</dbReference>
<dbReference type="InterPro" id="IPR013815">
    <property type="entry name" value="ATP_grasp_subdomain_1"/>
</dbReference>
<evidence type="ECO:0000256" key="2">
    <source>
        <dbReference type="ARBA" id="ARBA00022741"/>
    </source>
</evidence>
<gene>
    <name evidence="6" type="ORF">DEJ46_26030</name>
</gene>
<accession>A0A5P2B1B5</accession>
<dbReference type="Pfam" id="PF18603">
    <property type="entry name" value="LAL_C2"/>
    <property type="match status" value="1"/>
</dbReference>
<dbReference type="PANTHER" id="PTHR43585:SF2">
    <property type="entry name" value="ATP-GRASP ENZYME FSQD"/>
    <property type="match status" value="1"/>
</dbReference>
<dbReference type="PROSITE" id="PS50975">
    <property type="entry name" value="ATP_GRASP"/>
    <property type="match status" value="1"/>
</dbReference>
<evidence type="ECO:0000313" key="6">
    <source>
        <dbReference type="EMBL" id="QES22139.1"/>
    </source>
</evidence>
<dbReference type="OrthoDB" id="24041at2"/>
<evidence type="ECO:0000256" key="4">
    <source>
        <dbReference type="PROSITE-ProRule" id="PRU00409"/>
    </source>
</evidence>
<sequence>MTDRPVIMVGFVPVAVTSLAEFQPDRSVIIIDEPDVIRKRGVRAQVADSPVVREVIDWEYQLPGAADAFVNAHPDLVPAAIGPLQEYATPFAARLAERYGLPGAGFGAAQILRDKELTRKVTTAAGIPNPRSTPVADASEVRKFMELHEGPVVLKPANRQGSTGTRILSSADEADAAWIECTDHDEGVFVPDRPREVRMLVEQYVAGAEYSVEMLVDRGTPLFANVTEKILFPGDRPVEMGHAVPAGIPEELRGELYERTRQVLGAVGFGSGVVHCEWIVSDGTPFLVECAGRFAGDGIIDLIERAYPVDLVRHFWTLMKGRPLPGPLPSSAERAAAVRFLHARPGVVETVGGLERAREVPDVVSCNVAVKAGDRVRKLRSSKERIGAAVAVAGTEREARRRAEEALAEVDIVTVPDTPES</sequence>
<dbReference type="AlphaFoldDB" id="A0A5P2B1B5"/>
<dbReference type="GO" id="GO:0046872">
    <property type="term" value="F:metal ion binding"/>
    <property type="evidence" value="ECO:0007669"/>
    <property type="project" value="InterPro"/>
</dbReference>
<dbReference type="InterPro" id="IPR040570">
    <property type="entry name" value="LAL_C2"/>
</dbReference>
<dbReference type="InterPro" id="IPR052032">
    <property type="entry name" value="ATP-dep_AA_Ligase"/>
</dbReference>
<dbReference type="SUPFAM" id="SSF56059">
    <property type="entry name" value="Glutathione synthetase ATP-binding domain-like"/>
    <property type="match status" value="1"/>
</dbReference>
<reference evidence="6 7" key="1">
    <citation type="submission" date="2018-05" db="EMBL/GenBank/DDBJ databases">
        <title>Streptomyces venezuelae.</title>
        <authorList>
            <person name="Kim W."/>
            <person name="Lee N."/>
            <person name="Cho B.-K."/>
        </authorList>
    </citation>
    <scope>NUCLEOTIDE SEQUENCE [LARGE SCALE GENOMIC DNA]</scope>
    <source>
        <strain evidence="6 7">ATCC 15068</strain>
    </source>
</reference>
<evidence type="ECO:0000259" key="5">
    <source>
        <dbReference type="PROSITE" id="PS50975"/>
    </source>
</evidence>
<dbReference type="Proteomes" id="UP000324106">
    <property type="component" value="Chromosome"/>
</dbReference>
<feature type="domain" description="ATP-grasp" evidence="5">
    <location>
        <begin position="119"/>
        <end position="320"/>
    </location>
</feature>
<name>A0A5P2B1B5_STRVZ</name>
<dbReference type="Gene3D" id="3.30.470.20">
    <property type="entry name" value="ATP-grasp fold, B domain"/>
    <property type="match status" value="1"/>
</dbReference>
<keyword evidence="1" id="KW-0436">Ligase</keyword>
<keyword evidence="3 4" id="KW-0067">ATP-binding</keyword>